<organism evidence="5 6">
    <name type="scientific">Legionella geestiana</name>
    <dbReference type="NCBI Taxonomy" id="45065"/>
    <lineage>
        <taxon>Bacteria</taxon>
        <taxon>Pseudomonadati</taxon>
        <taxon>Pseudomonadota</taxon>
        <taxon>Gammaproteobacteria</taxon>
        <taxon>Legionellales</taxon>
        <taxon>Legionellaceae</taxon>
        <taxon>Legionella</taxon>
    </lineage>
</organism>
<dbReference type="Pfam" id="PF01743">
    <property type="entry name" value="PolyA_pol"/>
    <property type="match status" value="1"/>
</dbReference>
<evidence type="ECO:0000259" key="4">
    <source>
        <dbReference type="Pfam" id="PF01743"/>
    </source>
</evidence>
<dbReference type="STRING" id="45065.Lgee_0001"/>
<dbReference type="PANTHER" id="PTHR43051:SF1">
    <property type="entry name" value="POLYNUCLEOTIDE ADENYLYLTRANSFERASE FAMILY PROTEIN"/>
    <property type="match status" value="1"/>
</dbReference>
<name>A0A0W0UAJ3_9GAMM</name>
<dbReference type="PANTHER" id="PTHR43051">
    <property type="entry name" value="POLYNUCLEOTIDE ADENYLYLTRANSFERASE FAMILY PROTEIN"/>
    <property type="match status" value="1"/>
</dbReference>
<dbReference type="GO" id="GO:0006396">
    <property type="term" value="P:RNA processing"/>
    <property type="evidence" value="ECO:0007669"/>
    <property type="project" value="InterPro"/>
</dbReference>
<evidence type="ECO:0000313" key="6">
    <source>
        <dbReference type="Proteomes" id="UP000054785"/>
    </source>
</evidence>
<comment type="caution">
    <text evidence="5">The sequence shown here is derived from an EMBL/GenBank/DDBJ whole genome shotgun (WGS) entry which is preliminary data.</text>
</comment>
<feature type="compositionally biased region" description="Basic residues" evidence="3">
    <location>
        <begin position="1067"/>
        <end position="1080"/>
    </location>
</feature>
<dbReference type="RefSeq" id="WP_028387235.1">
    <property type="nucleotide sequence ID" value="NZ_CAAAHN010000003.1"/>
</dbReference>
<dbReference type="GO" id="GO:0003723">
    <property type="term" value="F:RNA binding"/>
    <property type="evidence" value="ECO:0007669"/>
    <property type="project" value="UniProtKB-KW"/>
</dbReference>
<evidence type="ECO:0000256" key="2">
    <source>
        <dbReference type="RuleBase" id="RU003953"/>
    </source>
</evidence>
<gene>
    <name evidence="5" type="ORF">Lgee_0001</name>
</gene>
<dbReference type="SUPFAM" id="SSF81301">
    <property type="entry name" value="Nucleotidyltransferase"/>
    <property type="match status" value="1"/>
</dbReference>
<dbReference type="EMBL" id="LNYC01000001">
    <property type="protein sequence ID" value="KTD04817.1"/>
    <property type="molecule type" value="Genomic_DNA"/>
</dbReference>
<dbReference type="Gene3D" id="1.10.3090.10">
    <property type="entry name" value="cca-adding enzyme, domain 2"/>
    <property type="match status" value="1"/>
</dbReference>
<evidence type="ECO:0000256" key="3">
    <source>
        <dbReference type="SAM" id="MobiDB-lite"/>
    </source>
</evidence>
<sequence>MRRNNSGRRGKKRSATIIPAHIPEVIVSDFRISAITVNNVEESTGNVKHDLELIKQYLPQNSHPLFIQLRQSFTPDAANKVRSVVKIATRLIEMPTTSTEERLYCVLARWHILNELLYLENRFSFGDGAKNIEKITLSLDEIAKDDELIESFIEAFARNMDSYPVESREKLALALSCCANLYLYIPGLYAKKFSEESGLSSDVSEQRWEKCLVLYQKAVNRYKKLNSLVGSLLQIQLQSLLNQGPARPSGVQTSAGILAIRSALEPARTQIDKLNTELILKALPPKTSPFMHAFLSNPGFDAPYLSSDALMTTAVFVNLVIALRNHPAAFEDSGLYSAIREWIGHPERLRHVSKLLLEMTNNHIGSLSNYEKTTNNLLDISTDFPLFQVYFESQKVLVFFYKMFENARKDEEAGFCNNIVIELWQYHQSCFKLGAFDYYQKAKESDIGAYHLQRAAYFESFSTIGERLTGILQRVCRQENPEGLTAVQIEKLYQHRFKHLQKMLKLQYASLNMMLLEKRLDNVEQCIQTVHIIKSMLSQSSIELNSLKPAIDVVDKAGMPDNNAELVRDLLAAAPSDSLKLARTLWFMLNTFLSMPETVSLGSEAVEDISGALEICNALLAGLSEPSVSTISFSEIARIMDEKIPAVLPRISTGALSLRFELAKSLETLFERFSKLPDGRRFDEYLLQTAVGVIKAHLTRVKHNARKALEELHAPRVRALIASLDQAPQRPSTERPKAPSSDDVDTVETYLQCPIFLALLEKSLQVRKNWEQVNLAAVSRLFVQLTQAEYTERLQCSVFMLFVLRCQQQKSKSRADLAEMYLALHNVFLAIPLQGDFIKNPRLKKASLAVLDMFLKEVLYWSEEGEPGRANSVLSEATALWEAVKELCAPDELACFDNQISSTVAAKSTRESYPELLAFLKNPHISAFQVKDFWPPQKGRQEEADRLQKFQSAWYALSFNSGIIQKREEARALYQAWLKDLSSCEVKTTRDLLTIAWLDHFHRFLASMPLSARLQVHPETLNTVQVPEFSQKISGKGKASAVTQSSRLKAIEEYNQKSAAKSLAPKPAKRTRGVGKKGRKPAPLLDAHTAASSSIPAIVVNALQASVDNNHARNDFGTSTAVASTADNAESSNVPFIHLPAGYQNPPFVQHILETIEKKGYQAYIIGGFVRDTLLGLTPNDADLLTDCPPAILQTLFTEIQKSKYCTDAEVFHLTNPEDSSLVIDITCGQGDTPEKLLSNGDFTVNAFAVNAQCKLLIPFPESVTDLRNRVLRTIIPFDASIKKDPARLLRLIRLCNQLRWELDSETVEAIHRVRHNLSSLSLMTLVKQIRKCFPINADIALANLESFLKCDLFPAIFSEKPVVTPASPALTDFIKRAFLVILAGDEFERMEDLLAVASLTLMAPKKEIMATIDTWLKRIVPEQDQRKAVLLKSWLPIKVAKYHALSPIKMFNPGACEFDPVKALETRQTASMIVAAQDYYTDIGADFWTKKRYF</sequence>
<evidence type="ECO:0000256" key="1">
    <source>
        <dbReference type="ARBA" id="ARBA00022679"/>
    </source>
</evidence>
<dbReference type="PATRIC" id="fig|45065.4.peg.1"/>
<proteinExistence type="inferred from homology"/>
<protein>
    <submittedName>
        <fullName evidence="5">Poly(A) polymerase I</fullName>
    </submittedName>
</protein>
<dbReference type="InterPro" id="IPR052191">
    <property type="entry name" value="tRNA_ntf/polyA_polymerase_I"/>
</dbReference>
<dbReference type="InterPro" id="IPR043519">
    <property type="entry name" value="NT_sf"/>
</dbReference>
<keyword evidence="1 2" id="KW-0808">Transferase</keyword>
<dbReference type="SUPFAM" id="SSF81891">
    <property type="entry name" value="Poly A polymerase C-terminal region-like"/>
    <property type="match status" value="1"/>
</dbReference>
<feature type="domain" description="Poly A polymerase head" evidence="4">
    <location>
        <begin position="1163"/>
        <end position="1273"/>
    </location>
</feature>
<dbReference type="InterPro" id="IPR002646">
    <property type="entry name" value="PolA_pol_head_dom"/>
</dbReference>
<feature type="region of interest" description="Disordered" evidence="3">
    <location>
        <begin position="1058"/>
        <end position="1082"/>
    </location>
</feature>
<keyword evidence="6" id="KW-1185">Reference proteome</keyword>
<dbReference type="Proteomes" id="UP000054785">
    <property type="component" value="Unassembled WGS sequence"/>
</dbReference>
<dbReference type="Gene3D" id="3.30.460.10">
    <property type="entry name" value="Beta Polymerase, domain 2"/>
    <property type="match status" value="1"/>
</dbReference>
<comment type="similarity">
    <text evidence="2">Belongs to the tRNA nucleotidyltransferase/poly(A) polymerase family.</text>
</comment>
<reference evidence="5 6" key="1">
    <citation type="submission" date="2015-11" db="EMBL/GenBank/DDBJ databases">
        <title>Genomic analysis of 38 Legionella species identifies large and diverse effector repertoires.</title>
        <authorList>
            <person name="Burstein D."/>
            <person name="Amaro F."/>
            <person name="Zusman T."/>
            <person name="Lifshitz Z."/>
            <person name="Cohen O."/>
            <person name="Gilbert J.A."/>
            <person name="Pupko T."/>
            <person name="Shuman H.A."/>
            <person name="Segal G."/>
        </authorList>
    </citation>
    <scope>NUCLEOTIDE SEQUENCE [LARGE SCALE GENOMIC DNA]</scope>
    <source>
        <strain evidence="5 6">ATCC 49504</strain>
    </source>
</reference>
<accession>A0A0W0UAJ3</accession>
<keyword evidence="2" id="KW-0694">RNA-binding</keyword>
<evidence type="ECO:0000313" key="5">
    <source>
        <dbReference type="EMBL" id="KTD04817.1"/>
    </source>
</evidence>
<dbReference type="GO" id="GO:0016779">
    <property type="term" value="F:nucleotidyltransferase activity"/>
    <property type="evidence" value="ECO:0007669"/>
    <property type="project" value="InterPro"/>
</dbReference>